<evidence type="ECO:0000313" key="1">
    <source>
        <dbReference type="EMBL" id="VEA74231.1"/>
    </source>
</evidence>
<gene>
    <name evidence="1" type="ORF">NCTC10047_00007</name>
</gene>
<accession>A0A3S4GH25</accession>
<proteinExistence type="predicted"/>
<dbReference type="Proteomes" id="UP000275676">
    <property type="component" value="Chromosome"/>
</dbReference>
<dbReference type="EMBL" id="LR134156">
    <property type="protein sequence ID" value="VEA74231.1"/>
    <property type="molecule type" value="Genomic_DNA"/>
</dbReference>
<name>A0A3S4GH25_SALER</name>
<reference evidence="1 2" key="1">
    <citation type="submission" date="2018-12" db="EMBL/GenBank/DDBJ databases">
        <authorList>
            <consortium name="Pathogen Informatics"/>
        </authorList>
    </citation>
    <scope>NUCLEOTIDE SEQUENCE [LARGE SCALE GENOMIC DNA]</scope>
    <source>
        <strain evidence="1 2">NCTC10047</strain>
    </source>
</reference>
<organism evidence="1 2">
    <name type="scientific">Salmonella enterica subsp. arizonae</name>
    <dbReference type="NCBI Taxonomy" id="59203"/>
    <lineage>
        <taxon>Bacteria</taxon>
        <taxon>Pseudomonadati</taxon>
        <taxon>Pseudomonadota</taxon>
        <taxon>Gammaproteobacteria</taxon>
        <taxon>Enterobacterales</taxon>
        <taxon>Enterobacteriaceae</taxon>
        <taxon>Salmonella</taxon>
    </lineage>
</organism>
<dbReference type="AlphaFoldDB" id="A0A3S4GH25"/>
<evidence type="ECO:0000313" key="2">
    <source>
        <dbReference type="Proteomes" id="UP000275676"/>
    </source>
</evidence>
<protein>
    <submittedName>
        <fullName evidence="1">Uncharacterized protein</fullName>
    </submittedName>
</protein>
<sequence length="58" mass="6640">MKQFTQSQVLQARKRITPDIIKALIAVNNDVINNPVLVPEIGCATWNHYFFVRIIVCV</sequence>